<dbReference type="SUPFAM" id="SSF56219">
    <property type="entry name" value="DNase I-like"/>
    <property type="match status" value="1"/>
</dbReference>
<protein>
    <recommendedName>
        <fullName evidence="3">Endonuclease/exonuclease/phosphatase domain-containing protein</fullName>
    </recommendedName>
</protein>
<sequence>MAICNLVVGLDTASKKVCGDSLSFIQRFIMQVGMILCLLPDVITLQEIRGKENKKIVREKLKEKGYESRFFHNNDSDNTFYNCIGIRSSNFGKDCSWKEVGSKHYWTTIDDAGVPCLSENKDARIPAIPEKGVEGDEWGRCVGVTVLQHKTSLKKVIVASIHVVPFGETKVLQQKACLSLANMTRGITGEAKDCPVIIAGDFNFFDEERKSKSFKDWEDYVLALNLRETPLKRMEISGINEKGVIEDESLIGTYTPWSTDKYAHVIYKQPLGYSKLNAIFASNELQCKDGVTVQPILMKHLNELSKMTPEEKKTGMDELRFRLKDILASDHFLMSAEFTLSGHQ</sequence>
<organism evidence="1 2">
    <name type="scientific">Owenia fusiformis</name>
    <name type="common">Polychaete worm</name>
    <dbReference type="NCBI Taxonomy" id="6347"/>
    <lineage>
        <taxon>Eukaryota</taxon>
        <taxon>Metazoa</taxon>
        <taxon>Spiralia</taxon>
        <taxon>Lophotrochozoa</taxon>
        <taxon>Annelida</taxon>
        <taxon>Polychaeta</taxon>
        <taxon>Sedentaria</taxon>
        <taxon>Canalipalpata</taxon>
        <taxon>Sabellida</taxon>
        <taxon>Oweniida</taxon>
        <taxon>Oweniidae</taxon>
        <taxon>Owenia</taxon>
    </lineage>
</organism>
<dbReference type="InterPro" id="IPR036691">
    <property type="entry name" value="Endo/exonu/phosph_ase_sf"/>
</dbReference>
<dbReference type="Proteomes" id="UP000749559">
    <property type="component" value="Unassembled WGS sequence"/>
</dbReference>
<gene>
    <name evidence="1" type="ORF">OFUS_LOCUS3730</name>
</gene>
<evidence type="ECO:0008006" key="3">
    <source>
        <dbReference type="Google" id="ProtNLM"/>
    </source>
</evidence>
<dbReference type="EMBL" id="CAIIXF020000002">
    <property type="protein sequence ID" value="CAH1776568.1"/>
    <property type="molecule type" value="Genomic_DNA"/>
</dbReference>
<keyword evidence="2" id="KW-1185">Reference proteome</keyword>
<dbReference type="Gene3D" id="3.60.10.10">
    <property type="entry name" value="Endonuclease/exonuclease/phosphatase"/>
    <property type="match status" value="1"/>
</dbReference>
<proteinExistence type="predicted"/>
<comment type="caution">
    <text evidence="1">The sequence shown here is derived from an EMBL/GenBank/DDBJ whole genome shotgun (WGS) entry which is preliminary data.</text>
</comment>
<name>A0A8S4N6C6_OWEFU</name>
<accession>A0A8S4N6C6</accession>
<reference evidence="1" key="1">
    <citation type="submission" date="2022-03" db="EMBL/GenBank/DDBJ databases">
        <authorList>
            <person name="Martin C."/>
        </authorList>
    </citation>
    <scope>NUCLEOTIDE SEQUENCE</scope>
</reference>
<evidence type="ECO:0000313" key="2">
    <source>
        <dbReference type="Proteomes" id="UP000749559"/>
    </source>
</evidence>
<dbReference type="AlphaFoldDB" id="A0A8S4N6C6"/>
<evidence type="ECO:0000313" key="1">
    <source>
        <dbReference type="EMBL" id="CAH1776568.1"/>
    </source>
</evidence>